<dbReference type="InterPro" id="IPR002034">
    <property type="entry name" value="AIPM/Hcit_synth_CS"/>
</dbReference>
<sequence length="407" mass="44420">MKASDLIYDWNQDTPSSRAQSINICDETLRDGLQGNVPRQPSIEEKLELLVQLDRLGVNEAAVGFPAQGVAYREALDLCKQASQENLRLRLSLLGRAIAEDIEAIADIQQASGRSILARLVVGCSPIRRYVETNDLDRLERAIASGISYATQLGVPTLLGMEDTSRAEPQVIERFFTAAVEAGVEVLSICDTVGHITPFGIERLIRYCRKFLDDRGYGAHLSFHGHNDRGLGVANALAAIRAGADAIDGTVLGIGERAGNIPLELLLVNLKLQNLWPHDISTLKEYVRRMAEVCGLTISPNYPIFGRNAFVTQAGLHASGILKAEMRGEADIAAAVYSSMDPHIVGLDYQIQVGPHSGRSNVKFILHRQGLTAPESVVDLILQKARDEKRILSQEEVCNLATPILQG</sequence>
<reference evidence="8 9" key="1">
    <citation type="submission" date="2023-01" db="EMBL/GenBank/DDBJ databases">
        <title>Novel diversity within Roseofilum (Cyanobacteria; Desertifilaceae) from marine benthic mats with descriptions of four novel species.</title>
        <authorList>
            <person name="Wang Y."/>
            <person name="Berthold D.E."/>
            <person name="Hu J."/>
            <person name="Lefler F.W."/>
            <person name="Laughinghouse H.D. IV."/>
        </authorList>
    </citation>
    <scope>NUCLEOTIDE SEQUENCE [LARGE SCALE GENOMIC DNA]</scope>
    <source>
        <strain evidence="8 9">BLCC-M91</strain>
    </source>
</reference>
<protein>
    <recommendedName>
        <fullName evidence="2">2-isopropylmalate synthase</fullName>
        <ecNumber evidence="2">2.3.3.13</ecNumber>
    </recommendedName>
</protein>
<dbReference type="PROSITE" id="PS50991">
    <property type="entry name" value="PYR_CT"/>
    <property type="match status" value="1"/>
</dbReference>
<comment type="caution">
    <text evidence="8">The sequence shown here is derived from an EMBL/GenBank/DDBJ whole genome shotgun (WGS) entry which is preliminary data.</text>
</comment>
<evidence type="ECO:0000313" key="8">
    <source>
        <dbReference type="EMBL" id="MDJ1177513.1"/>
    </source>
</evidence>
<name>A0ABT7BEA5_9CYAN</name>
<evidence type="ECO:0000256" key="4">
    <source>
        <dbReference type="ARBA" id="ARBA00022679"/>
    </source>
</evidence>
<dbReference type="SUPFAM" id="SSF51569">
    <property type="entry name" value="Aldolase"/>
    <property type="match status" value="1"/>
</dbReference>
<evidence type="ECO:0000256" key="3">
    <source>
        <dbReference type="ARBA" id="ARBA00022605"/>
    </source>
</evidence>
<dbReference type="InterPro" id="IPR000891">
    <property type="entry name" value="PYR_CT"/>
</dbReference>
<dbReference type="InterPro" id="IPR013785">
    <property type="entry name" value="Aldolase_TIM"/>
</dbReference>
<organism evidence="8 9">
    <name type="scientific">Roseofilum halophilum BLCC-M91</name>
    <dbReference type="NCBI Taxonomy" id="3022259"/>
    <lineage>
        <taxon>Bacteria</taxon>
        <taxon>Bacillati</taxon>
        <taxon>Cyanobacteriota</taxon>
        <taxon>Cyanophyceae</taxon>
        <taxon>Desertifilales</taxon>
        <taxon>Desertifilaceae</taxon>
        <taxon>Roseofilum</taxon>
        <taxon>Roseofilum halophilum</taxon>
    </lineage>
</organism>
<dbReference type="EMBL" id="JAQPOK010000010">
    <property type="protein sequence ID" value="MDJ1177513.1"/>
    <property type="molecule type" value="Genomic_DNA"/>
</dbReference>
<dbReference type="InterPro" id="IPR050073">
    <property type="entry name" value="2-IPM_HCS-like"/>
</dbReference>
<dbReference type="Pfam" id="PF00682">
    <property type="entry name" value="HMGL-like"/>
    <property type="match status" value="1"/>
</dbReference>
<keyword evidence="6" id="KW-0100">Branched-chain amino acid biosynthesis</keyword>
<dbReference type="Gene3D" id="1.10.238.260">
    <property type="match status" value="1"/>
</dbReference>
<evidence type="ECO:0000313" key="9">
    <source>
        <dbReference type="Proteomes" id="UP001231370"/>
    </source>
</evidence>
<proteinExistence type="predicted"/>
<dbReference type="PANTHER" id="PTHR10277:SF9">
    <property type="entry name" value="2-ISOPROPYLMALATE SYNTHASE 1, CHLOROPLASTIC-RELATED"/>
    <property type="match status" value="1"/>
</dbReference>
<keyword evidence="9" id="KW-1185">Reference proteome</keyword>
<evidence type="ECO:0000259" key="7">
    <source>
        <dbReference type="PROSITE" id="PS50991"/>
    </source>
</evidence>
<evidence type="ECO:0000256" key="6">
    <source>
        <dbReference type="ARBA" id="ARBA00023304"/>
    </source>
</evidence>
<keyword evidence="5" id="KW-0464">Manganese</keyword>
<evidence type="ECO:0000256" key="1">
    <source>
        <dbReference type="ARBA" id="ARBA00004689"/>
    </source>
</evidence>
<dbReference type="PANTHER" id="PTHR10277">
    <property type="entry name" value="HOMOCITRATE SYNTHASE-RELATED"/>
    <property type="match status" value="1"/>
</dbReference>
<dbReference type="RefSeq" id="WP_283760844.1">
    <property type="nucleotide sequence ID" value="NZ_JAQPOK010000010.1"/>
</dbReference>
<gene>
    <name evidence="8" type="ORF">PJF56_01425</name>
</gene>
<dbReference type="PROSITE" id="PS00816">
    <property type="entry name" value="AIPM_HOMOCIT_SYNTH_2"/>
    <property type="match status" value="1"/>
</dbReference>
<keyword evidence="4" id="KW-0808">Transferase</keyword>
<comment type="pathway">
    <text evidence="1">Amino-acid biosynthesis; L-leucine biosynthesis; L-leucine from 3-methyl-2-oxobutanoate: step 1/4.</text>
</comment>
<keyword evidence="3" id="KW-0028">Amino-acid biosynthesis</keyword>
<dbReference type="Gene3D" id="3.20.20.70">
    <property type="entry name" value="Aldolase class I"/>
    <property type="match status" value="1"/>
</dbReference>
<feature type="domain" description="Pyruvate carboxyltransferase" evidence="7">
    <location>
        <begin position="22"/>
        <end position="286"/>
    </location>
</feature>
<dbReference type="EC" id="2.3.3.13" evidence="2"/>
<evidence type="ECO:0000256" key="5">
    <source>
        <dbReference type="ARBA" id="ARBA00023211"/>
    </source>
</evidence>
<evidence type="ECO:0000256" key="2">
    <source>
        <dbReference type="ARBA" id="ARBA00012973"/>
    </source>
</evidence>
<accession>A0ABT7BEA5</accession>
<dbReference type="Proteomes" id="UP001231370">
    <property type="component" value="Unassembled WGS sequence"/>
</dbReference>